<reference evidence="2" key="1">
    <citation type="submission" date="2020-02" db="EMBL/GenBank/DDBJ databases">
        <authorList>
            <person name="Meier V. D."/>
        </authorList>
    </citation>
    <scope>NUCLEOTIDE SEQUENCE</scope>
    <source>
        <strain evidence="2">AVDCRST_MAG55</strain>
    </source>
</reference>
<feature type="compositionally biased region" description="Gly residues" evidence="1">
    <location>
        <begin position="80"/>
        <end position="91"/>
    </location>
</feature>
<accession>A0A6J4NWM0</accession>
<feature type="compositionally biased region" description="Basic and acidic residues" evidence="1">
    <location>
        <begin position="130"/>
        <end position="145"/>
    </location>
</feature>
<evidence type="ECO:0000256" key="1">
    <source>
        <dbReference type="SAM" id="MobiDB-lite"/>
    </source>
</evidence>
<dbReference type="AlphaFoldDB" id="A0A6J4NWM0"/>
<proteinExistence type="predicted"/>
<protein>
    <submittedName>
        <fullName evidence="2">Cyclic pyranopterin monophosphate synthase accessory protein</fullName>
    </submittedName>
</protein>
<sequence>DLFPHRRRRGGADGGRRREGRRAADGRGGGVRRDGPRDGRVVEGKGLAEGGRVEHGQDRGGHGRKEDPRVDPALSRFGPDLGGRGVRGGRGPGRDHGHGPRQRPNGRGDGGAHRRRRRRPHGLRHVQSGRQEHDHRRDQAYREDEGAGPVV</sequence>
<gene>
    <name evidence="2" type="ORF">AVDCRST_MAG55-251</name>
</gene>
<feature type="non-terminal residue" evidence="2">
    <location>
        <position position="1"/>
    </location>
</feature>
<name>A0A6J4NWM0_9ACTN</name>
<organism evidence="2">
    <name type="scientific">uncultured Rubrobacteraceae bacterium</name>
    <dbReference type="NCBI Taxonomy" id="349277"/>
    <lineage>
        <taxon>Bacteria</taxon>
        <taxon>Bacillati</taxon>
        <taxon>Actinomycetota</taxon>
        <taxon>Rubrobacteria</taxon>
        <taxon>Rubrobacterales</taxon>
        <taxon>Rubrobacteraceae</taxon>
        <taxon>environmental samples</taxon>
    </lineage>
</organism>
<feature type="non-terminal residue" evidence="2">
    <location>
        <position position="151"/>
    </location>
</feature>
<dbReference type="EMBL" id="CADCUZ010000012">
    <property type="protein sequence ID" value="CAA9393877.1"/>
    <property type="molecule type" value="Genomic_DNA"/>
</dbReference>
<feature type="compositionally biased region" description="Basic residues" evidence="1">
    <location>
        <begin position="113"/>
        <end position="124"/>
    </location>
</feature>
<feature type="region of interest" description="Disordered" evidence="1">
    <location>
        <begin position="1"/>
        <end position="151"/>
    </location>
</feature>
<evidence type="ECO:0000313" key="2">
    <source>
        <dbReference type="EMBL" id="CAA9393877.1"/>
    </source>
</evidence>
<feature type="compositionally biased region" description="Basic and acidic residues" evidence="1">
    <location>
        <begin position="10"/>
        <end position="43"/>
    </location>
</feature>
<feature type="compositionally biased region" description="Basic and acidic residues" evidence="1">
    <location>
        <begin position="51"/>
        <end position="70"/>
    </location>
</feature>